<protein>
    <recommendedName>
        <fullName evidence="2">DUF1178 domain-containing protein</fullName>
    </recommendedName>
</protein>
<sequence length="71" mass="8438">MIRYKLRCRNCDNSFDSWFASSKEYDKLKKLKHLNCHYCSSIKIEKTLMAPSIISLKKQNISILKNKKINK</sequence>
<dbReference type="InterPro" id="IPR009562">
    <property type="entry name" value="DUF1178"/>
</dbReference>
<reference evidence="1" key="1">
    <citation type="submission" date="2018-05" db="EMBL/GenBank/DDBJ databases">
        <authorList>
            <person name="Lanie J.A."/>
            <person name="Ng W.-L."/>
            <person name="Kazmierczak K.M."/>
            <person name="Andrzejewski T.M."/>
            <person name="Davidsen T.M."/>
            <person name="Wayne K.J."/>
            <person name="Tettelin H."/>
            <person name="Glass J.I."/>
            <person name="Rusch D."/>
            <person name="Podicherti R."/>
            <person name="Tsui H.-C.T."/>
            <person name="Winkler M.E."/>
        </authorList>
    </citation>
    <scope>NUCLEOTIDE SEQUENCE</scope>
</reference>
<accession>A0A382CRS4</accession>
<feature type="non-terminal residue" evidence="1">
    <location>
        <position position="71"/>
    </location>
</feature>
<evidence type="ECO:0000313" key="1">
    <source>
        <dbReference type="EMBL" id="SVB28840.1"/>
    </source>
</evidence>
<organism evidence="1">
    <name type="scientific">marine metagenome</name>
    <dbReference type="NCBI Taxonomy" id="408172"/>
    <lineage>
        <taxon>unclassified sequences</taxon>
        <taxon>metagenomes</taxon>
        <taxon>ecological metagenomes</taxon>
    </lineage>
</organism>
<gene>
    <name evidence="1" type="ORF">METZ01_LOCUS181694</name>
</gene>
<dbReference type="EMBL" id="UINC01035822">
    <property type="protein sequence ID" value="SVB28840.1"/>
    <property type="molecule type" value="Genomic_DNA"/>
</dbReference>
<dbReference type="Pfam" id="PF06676">
    <property type="entry name" value="DUF1178"/>
    <property type="match status" value="1"/>
</dbReference>
<name>A0A382CRS4_9ZZZZ</name>
<proteinExistence type="predicted"/>
<evidence type="ECO:0008006" key="2">
    <source>
        <dbReference type="Google" id="ProtNLM"/>
    </source>
</evidence>
<dbReference type="AlphaFoldDB" id="A0A382CRS4"/>